<feature type="transmembrane region" description="Helical" evidence="7">
    <location>
        <begin position="173"/>
        <end position="198"/>
    </location>
</feature>
<sequence length="256" mass="27920">MIMMSFVRIEDLLRNPLQLVPDLTAISAETYRRVLAPEDEGGFGFARFMRNSAFVASGATVLTMLLAVPASYAMTRLRFAGRRQISALFLAVYMFPTIIIAVPIFVGFQVLGLGSSLPGLTVAYVALTVPVCVHMLRSYMQSIPESIDEAAHLDGAGRWQVLMRITIPLSMPTLMSTALFAFMIAWNEFLFALLFLTAKKDLWTVSLGLNLLSDGQEVPKTILMAGSVLLTVPIVALYSVAERYLTEGLTAGASKG</sequence>
<dbReference type="PROSITE" id="PS50928">
    <property type="entry name" value="ABC_TM1"/>
    <property type="match status" value="1"/>
</dbReference>
<proteinExistence type="inferred from homology"/>
<evidence type="ECO:0000313" key="10">
    <source>
        <dbReference type="Proteomes" id="UP000675409"/>
    </source>
</evidence>
<dbReference type="Pfam" id="PF00528">
    <property type="entry name" value="BPD_transp_1"/>
    <property type="match status" value="1"/>
</dbReference>
<dbReference type="InterPro" id="IPR050901">
    <property type="entry name" value="BP-dep_ABC_trans_perm"/>
</dbReference>
<evidence type="ECO:0000256" key="4">
    <source>
        <dbReference type="ARBA" id="ARBA00022692"/>
    </source>
</evidence>
<dbReference type="Gene3D" id="1.10.3720.10">
    <property type="entry name" value="MetI-like"/>
    <property type="match status" value="1"/>
</dbReference>
<evidence type="ECO:0000256" key="6">
    <source>
        <dbReference type="ARBA" id="ARBA00023136"/>
    </source>
</evidence>
<feature type="domain" description="ABC transmembrane type-1" evidence="8">
    <location>
        <begin position="49"/>
        <end position="241"/>
    </location>
</feature>
<comment type="similarity">
    <text evidence="7">Belongs to the binding-protein-dependent transport system permease family.</text>
</comment>
<evidence type="ECO:0000313" key="9">
    <source>
        <dbReference type="EMBL" id="MBL0887507.1"/>
    </source>
</evidence>
<keyword evidence="10" id="KW-1185">Reference proteome</keyword>
<protein>
    <submittedName>
        <fullName evidence="9">Carbohydrate ABC transporter permease</fullName>
    </submittedName>
</protein>
<keyword evidence="4 7" id="KW-0812">Transmembrane</keyword>
<organism evidence="9 10">
    <name type="scientific">Myceligenerans indicum</name>
    <dbReference type="NCBI Taxonomy" id="2593663"/>
    <lineage>
        <taxon>Bacteria</taxon>
        <taxon>Bacillati</taxon>
        <taxon>Actinomycetota</taxon>
        <taxon>Actinomycetes</taxon>
        <taxon>Micrococcales</taxon>
        <taxon>Promicromonosporaceae</taxon>
        <taxon>Myceligenerans</taxon>
    </lineage>
</organism>
<comment type="caution">
    <text evidence="9">The sequence shown here is derived from an EMBL/GenBank/DDBJ whole genome shotgun (WGS) entry which is preliminary data.</text>
</comment>
<dbReference type="PANTHER" id="PTHR32243">
    <property type="entry name" value="MALTOSE TRANSPORT SYSTEM PERMEASE-RELATED"/>
    <property type="match status" value="1"/>
</dbReference>
<accession>A0ABS1LPM7</accession>
<reference evidence="9 10" key="1">
    <citation type="journal article" date="2021" name="Arch. Microbiol.">
        <title>Myceligenerans indicum sp. nov., an actinobacterium isolated from mangrove sediment of Sundarbans, India.</title>
        <authorList>
            <person name="Asha K."/>
            <person name="Bhadury P."/>
        </authorList>
    </citation>
    <scope>NUCLEOTIDE SEQUENCE [LARGE SCALE GENOMIC DNA]</scope>
    <source>
        <strain evidence="9 10">I2</strain>
    </source>
</reference>
<gene>
    <name evidence="9" type="ORF">HGK34_14660</name>
</gene>
<keyword evidence="6 7" id="KW-0472">Membrane</keyword>
<feature type="transmembrane region" description="Helical" evidence="7">
    <location>
        <begin position="218"/>
        <end position="240"/>
    </location>
</feature>
<feature type="transmembrane region" description="Helical" evidence="7">
    <location>
        <begin position="87"/>
        <end position="111"/>
    </location>
</feature>
<name>A0ABS1LPM7_9MICO</name>
<dbReference type="InterPro" id="IPR000515">
    <property type="entry name" value="MetI-like"/>
</dbReference>
<feature type="transmembrane region" description="Helical" evidence="7">
    <location>
        <begin position="53"/>
        <end position="75"/>
    </location>
</feature>
<dbReference type="PANTHER" id="PTHR32243:SF18">
    <property type="entry name" value="INNER MEMBRANE ABC TRANSPORTER PERMEASE PROTEIN YCJP"/>
    <property type="match status" value="1"/>
</dbReference>
<evidence type="ECO:0000256" key="2">
    <source>
        <dbReference type="ARBA" id="ARBA00022448"/>
    </source>
</evidence>
<keyword evidence="5 7" id="KW-1133">Transmembrane helix</keyword>
<evidence type="ECO:0000256" key="1">
    <source>
        <dbReference type="ARBA" id="ARBA00004651"/>
    </source>
</evidence>
<evidence type="ECO:0000256" key="5">
    <source>
        <dbReference type="ARBA" id="ARBA00022989"/>
    </source>
</evidence>
<dbReference type="InterPro" id="IPR035906">
    <property type="entry name" value="MetI-like_sf"/>
</dbReference>
<keyword evidence="3" id="KW-1003">Cell membrane</keyword>
<dbReference type="SUPFAM" id="SSF161098">
    <property type="entry name" value="MetI-like"/>
    <property type="match status" value="1"/>
</dbReference>
<evidence type="ECO:0000256" key="3">
    <source>
        <dbReference type="ARBA" id="ARBA00022475"/>
    </source>
</evidence>
<evidence type="ECO:0000259" key="8">
    <source>
        <dbReference type="PROSITE" id="PS50928"/>
    </source>
</evidence>
<comment type="subcellular location">
    <subcellularLocation>
        <location evidence="1 7">Cell membrane</location>
        <topology evidence="1 7">Multi-pass membrane protein</topology>
    </subcellularLocation>
</comment>
<dbReference type="CDD" id="cd06261">
    <property type="entry name" value="TM_PBP2"/>
    <property type="match status" value="1"/>
</dbReference>
<dbReference type="EMBL" id="JABBYC010000029">
    <property type="protein sequence ID" value="MBL0887507.1"/>
    <property type="molecule type" value="Genomic_DNA"/>
</dbReference>
<dbReference type="Proteomes" id="UP000675409">
    <property type="component" value="Unassembled WGS sequence"/>
</dbReference>
<evidence type="ECO:0000256" key="7">
    <source>
        <dbReference type="RuleBase" id="RU363032"/>
    </source>
</evidence>
<keyword evidence="2 7" id="KW-0813">Transport</keyword>
<feature type="transmembrane region" description="Helical" evidence="7">
    <location>
        <begin position="117"/>
        <end position="136"/>
    </location>
</feature>